<feature type="domain" description="HTH araC/xylS-type" evidence="4">
    <location>
        <begin position="198"/>
        <end position="296"/>
    </location>
</feature>
<gene>
    <name evidence="5" type="ORF">H6A01_08875</name>
</gene>
<keyword evidence="3" id="KW-0804">Transcription</keyword>
<name>A0ABS2GH93_9FIRM</name>
<dbReference type="PROSITE" id="PS01124">
    <property type="entry name" value="HTH_ARAC_FAMILY_2"/>
    <property type="match status" value="1"/>
</dbReference>
<dbReference type="PANTHER" id="PTHR43280">
    <property type="entry name" value="ARAC-FAMILY TRANSCRIPTIONAL REGULATOR"/>
    <property type="match status" value="1"/>
</dbReference>
<evidence type="ECO:0000256" key="3">
    <source>
        <dbReference type="ARBA" id="ARBA00023163"/>
    </source>
</evidence>
<dbReference type="InterPro" id="IPR018060">
    <property type="entry name" value="HTH_AraC"/>
</dbReference>
<dbReference type="RefSeq" id="WP_028255196.1">
    <property type="nucleotide sequence ID" value="NZ_CAUGKU010000016.1"/>
</dbReference>
<keyword evidence="6" id="KW-1185">Reference proteome</keyword>
<dbReference type="InterPro" id="IPR011051">
    <property type="entry name" value="RmlC_Cupin_sf"/>
</dbReference>
<dbReference type="Proteomes" id="UP000707138">
    <property type="component" value="Unassembled WGS sequence"/>
</dbReference>
<dbReference type="SUPFAM" id="SSF46689">
    <property type="entry name" value="Homeodomain-like"/>
    <property type="match status" value="2"/>
</dbReference>
<dbReference type="Pfam" id="PF07883">
    <property type="entry name" value="Cupin_2"/>
    <property type="match status" value="1"/>
</dbReference>
<dbReference type="InterPro" id="IPR009057">
    <property type="entry name" value="Homeodomain-like_sf"/>
</dbReference>
<dbReference type="InterPro" id="IPR013096">
    <property type="entry name" value="Cupin_2"/>
</dbReference>
<accession>A0ABS2GH93</accession>
<dbReference type="InterPro" id="IPR014710">
    <property type="entry name" value="RmlC-like_jellyroll"/>
</dbReference>
<reference evidence="5 6" key="1">
    <citation type="journal article" date="2021" name="Sci. Rep.">
        <title>The distribution of antibiotic resistance genes in chicken gut microbiota commensals.</title>
        <authorList>
            <person name="Juricova H."/>
            <person name="Matiasovicova J."/>
            <person name="Kubasova T."/>
            <person name="Cejkova D."/>
            <person name="Rychlik I."/>
        </authorList>
    </citation>
    <scope>NUCLEOTIDE SEQUENCE [LARGE SCALE GENOMIC DNA]</scope>
    <source>
        <strain evidence="5 6">An537</strain>
    </source>
</reference>
<dbReference type="SUPFAM" id="SSF51182">
    <property type="entry name" value="RmlC-like cupins"/>
    <property type="match status" value="1"/>
</dbReference>
<dbReference type="Gene3D" id="1.10.10.60">
    <property type="entry name" value="Homeodomain-like"/>
    <property type="match status" value="2"/>
</dbReference>
<comment type="caution">
    <text evidence="5">The sequence shown here is derived from an EMBL/GenBank/DDBJ whole genome shotgun (WGS) entry which is preliminary data.</text>
</comment>
<evidence type="ECO:0000259" key="4">
    <source>
        <dbReference type="PROSITE" id="PS01124"/>
    </source>
</evidence>
<keyword evidence="1" id="KW-0805">Transcription regulation</keyword>
<keyword evidence="2" id="KW-0238">DNA-binding</keyword>
<organism evidence="5 6">
    <name type="scientific">Veillonella magna</name>
    <dbReference type="NCBI Taxonomy" id="464322"/>
    <lineage>
        <taxon>Bacteria</taxon>
        <taxon>Bacillati</taxon>
        <taxon>Bacillota</taxon>
        <taxon>Negativicutes</taxon>
        <taxon>Veillonellales</taxon>
        <taxon>Veillonellaceae</taxon>
        <taxon>Veillonella</taxon>
    </lineage>
</organism>
<evidence type="ECO:0000313" key="5">
    <source>
        <dbReference type="EMBL" id="MBM6913426.1"/>
    </source>
</evidence>
<dbReference type="Gene3D" id="2.60.120.10">
    <property type="entry name" value="Jelly Rolls"/>
    <property type="match status" value="1"/>
</dbReference>
<proteinExistence type="predicted"/>
<sequence length="377" mass="43439">MRYFNYVYTHNHIQMNGYIYRISTYHYNWHPEVEVLIVLQGSVEVCHDGDYTVLEADDCIILSPQCGHATLAMTPDTIALVLHLPPEMMTAYDADFMQYTFCVYSDKNSRYTRPFEAMRRWGAEFMRLGVTAAARHPDRQESRTPKQRELRTGLSPMEAITAEGLIMHVARTVMELVMPVRIRPDGHAPAVAREATFEKMIAYIDANYTSRIELKDIAAIGGYTEGYASQFFKRQLGISFMEYVMRMRLRAAAVALVNSEERIVTIAGECGFTDVKAFNTMFRKHFRTTPSAYRRTARRIARQTALQDWKEYIAADDASVHQVLEQYIRTGLTGYGTVKDKNYSHDRQRCKELEASLADTKATLQQLWQRLEDISKK</sequence>
<evidence type="ECO:0000313" key="6">
    <source>
        <dbReference type="Proteomes" id="UP000707138"/>
    </source>
</evidence>
<protein>
    <submittedName>
        <fullName evidence="5">Helix-turn-helix transcriptional regulator</fullName>
    </submittedName>
</protein>
<dbReference type="SMART" id="SM00342">
    <property type="entry name" value="HTH_ARAC"/>
    <property type="match status" value="1"/>
</dbReference>
<dbReference type="Pfam" id="PF12833">
    <property type="entry name" value="HTH_18"/>
    <property type="match status" value="1"/>
</dbReference>
<evidence type="ECO:0000256" key="1">
    <source>
        <dbReference type="ARBA" id="ARBA00023015"/>
    </source>
</evidence>
<evidence type="ECO:0000256" key="2">
    <source>
        <dbReference type="ARBA" id="ARBA00023125"/>
    </source>
</evidence>
<dbReference type="PANTHER" id="PTHR43280:SF2">
    <property type="entry name" value="HTH-TYPE TRANSCRIPTIONAL REGULATOR EXSA"/>
    <property type="match status" value="1"/>
</dbReference>
<dbReference type="EMBL" id="JACJLA010000020">
    <property type="protein sequence ID" value="MBM6913426.1"/>
    <property type="molecule type" value="Genomic_DNA"/>
</dbReference>